<feature type="transmembrane region" description="Helical" evidence="1">
    <location>
        <begin position="12"/>
        <end position="35"/>
    </location>
</feature>
<dbReference type="PANTHER" id="PTHR32063:SF33">
    <property type="entry name" value="RND SUPERFAMILY EFFLUX PUMP PERMEASE COMPONENT"/>
    <property type="match status" value="1"/>
</dbReference>
<dbReference type="SUPFAM" id="SSF82693">
    <property type="entry name" value="Multidrug efflux transporter AcrB pore domain, PN1, PN2, PC1 and PC2 subdomains"/>
    <property type="match status" value="2"/>
</dbReference>
<dbReference type="InterPro" id="IPR001036">
    <property type="entry name" value="Acrflvin-R"/>
</dbReference>
<feature type="transmembrane region" description="Helical" evidence="1">
    <location>
        <begin position="871"/>
        <end position="887"/>
    </location>
</feature>
<feature type="transmembrane region" description="Helical" evidence="1">
    <location>
        <begin position="894"/>
        <end position="914"/>
    </location>
</feature>
<feature type="transmembrane region" description="Helical" evidence="1">
    <location>
        <begin position="920"/>
        <end position="944"/>
    </location>
</feature>
<accession>A0A160TRZ5</accession>
<dbReference type="Pfam" id="PF00873">
    <property type="entry name" value="ACR_tran"/>
    <property type="match status" value="1"/>
</dbReference>
<dbReference type="GO" id="GO:0042910">
    <property type="term" value="F:xenobiotic transmembrane transporter activity"/>
    <property type="evidence" value="ECO:0007669"/>
    <property type="project" value="TreeGrafter"/>
</dbReference>
<keyword evidence="1" id="KW-0812">Transmembrane</keyword>
<gene>
    <name evidence="2" type="ORF">MGWOODY_XGa2772</name>
</gene>
<feature type="transmembrane region" description="Helical" evidence="1">
    <location>
        <begin position="527"/>
        <end position="547"/>
    </location>
</feature>
<dbReference type="Gene3D" id="3.30.70.1430">
    <property type="entry name" value="Multidrug efflux transporter AcrB pore domain"/>
    <property type="match status" value="2"/>
</dbReference>
<feature type="transmembrane region" description="Helical" evidence="1">
    <location>
        <begin position="465"/>
        <end position="482"/>
    </location>
</feature>
<dbReference type="GO" id="GO:0005886">
    <property type="term" value="C:plasma membrane"/>
    <property type="evidence" value="ECO:0007669"/>
    <property type="project" value="TreeGrafter"/>
</dbReference>
<reference evidence="2" key="1">
    <citation type="submission" date="2015-10" db="EMBL/GenBank/DDBJ databases">
        <authorList>
            <person name="Gilbert D.G."/>
        </authorList>
    </citation>
    <scope>NUCLEOTIDE SEQUENCE</scope>
</reference>
<dbReference type="Gene3D" id="3.30.2090.10">
    <property type="entry name" value="Multidrug efflux transporter AcrB TolC docking domain, DN and DC subdomains"/>
    <property type="match status" value="2"/>
</dbReference>
<dbReference type="AlphaFoldDB" id="A0A160TRZ5"/>
<dbReference type="PANTHER" id="PTHR32063">
    <property type="match status" value="1"/>
</dbReference>
<keyword evidence="1" id="KW-1133">Transmembrane helix</keyword>
<dbReference type="SUPFAM" id="SSF82714">
    <property type="entry name" value="Multidrug efflux transporter AcrB TolC docking domain, DN and DC subdomains"/>
    <property type="match status" value="2"/>
</dbReference>
<proteinExistence type="predicted"/>
<feature type="transmembrane region" description="Helical" evidence="1">
    <location>
        <begin position="965"/>
        <end position="985"/>
    </location>
</feature>
<evidence type="ECO:0000313" key="2">
    <source>
        <dbReference type="EMBL" id="CUS53142.1"/>
    </source>
</evidence>
<name>A0A160TRZ5_9ZZZZ</name>
<feature type="transmembrane region" description="Helical" evidence="1">
    <location>
        <begin position="997"/>
        <end position="1023"/>
    </location>
</feature>
<dbReference type="SUPFAM" id="SSF82866">
    <property type="entry name" value="Multidrug efflux transporter AcrB transmembrane domain"/>
    <property type="match status" value="2"/>
</dbReference>
<dbReference type="InterPro" id="IPR027463">
    <property type="entry name" value="AcrB_DN_DC_subdom"/>
</dbReference>
<evidence type="ECO:0000256" key="1">
    <source>
        <dbReference type="SAM" id="Phobius"/>
    </source>
</evidence>
<keyword evidence="1" id="KW-0472">Membrane</keyword>
<protein>
    <submittedName>
        <fullName evidence="2">RND multidrug efflux transporter Acriflavin resistance protein</fullName>
    </submittedName>
</protein>
<feature type="transmembrane region" description="Helical" evidence="1">
    <location>
        <begin position="435"/>
        <end position="459"/>
    </location>
</feature>
<sequence length="1041" mass="114454">MSVEPRNDLLGLLARHPVAANLMMTMMIIAGIWGLSKLNAQFFPNFDIDFVSVKVVWVGASAEDIEKLITEPLEQQLRGVDRAKELRSRSVDGLSLVTLEFKEGTDMGFAVDQVKEQVDLVRNLPATAETPEIGRIINYEPIASVLIAGPDDPRGLRSIVRRFERELLERGISNIRIFGLPEEEIAIQIPSETLRELGLSLEDIGRRVGAASRDLPVGVIGRGESARQLRFKDQRRGELAFADLPVIAGEDGRLLTLGDIADIQRRPQNAQTTVTYRGRPAVEMRLSRSKDADSLKSARIMREWVEQTRPLLPTGFELNVYDERWGYIKDRINLLLKNGATGLVLVILILYLFLNVPAASWVTVGIPTSFMAALGALYVYGGSINMISLFGLIMTLGIIVDDAIVVGEDAVTHFERGDSPLTAVQKGAQRMLAPVLASSLTTIAAFMPLLLVGGIIGIILRTLPMVVICVILASLIEAFLVLPGHLRGTFTRVGSYRPRRLRKKLDDGFARFREFRFRPMIVAGVRYRWMTVALATAIFIVSIGWVAGGRIAFNFFPVAEGPIFFANVDFVAGTPQKHVADHLAKVEQALWDANDHFGGDLVVTAISRLGLGESGDWERRRSENIGSVLVELVKPDARTVRNRTFIEEWRARIPDAPGLENLSIKEPTAGPPGQDIEVQITGSSLVAVKSAALTLKNVLIDIPGVSGVEDDMPYGREQLILRLTPTGEALGLSVENLGRQLRAGYEGYLVQVMADNNDEVEVRVVLPDNERNRLDSLDEFEVMLPGGGTVPFANVVTLQSRRGFDSIRHVEGNLAITVTGDVDDAVNNDNRIIANLKQNTLPELEQRHGVRFSFEGRQADQRETLSDMKRGAILALVLIYLVLAWVFGSYGWPLLVMMIIPFGLVGAIWGHTLMNIDLTILSMFGFFGLAGIVVNNSIILVVFYKQIRADGLSPEQAVVEAACQRLRAVLLTSLTTIAGLTPLLFETSLQAQFLIPMATSIAFGLAFATLLVLFLVPALLMIYEHSFFARHSTSLAANSSS</sequence>
<feature type="transmembrane region" description="Helical" evidence="1">
    <location>
        <begin position="334"/>
        <end position="354"/>
    </location>
</feature>
<dbReference type="Gene3D" id="3.30.70.1440">
    <property type="entry name" value="Multidrug efflux transporter AcrB pore domain"/>
    <property type="match status" value="1"/>
</dbReference>
<dbReference type="EMBL" id="CZRL01000094">
    <property type="protein sequence ID" value="CUS53142.1"/>
    <property type="molecule type" value="Genomic_DNA"/>
</dbReference>
<dbReference type="Gene3D" id="3.30.70.1320">
    <property type="entry name" value="Multidrug efflux transporter AcrB pore domain like"/>
    <property type="match status" value="1"/>
</dbReference>
<dbReference type="Gene3D" id="1.20.1640.10">
    <property type="entry name" value="Multidrug efflux transporter AcrB transmembrane domain"/>
    <property type="match status" value="2"/>
</dbReference>
<dbReference type="PRINTS" id="PR00702">
    <property type="entry name" value="ACRIFLAVINRP"/>
</dbReference>
<organism evidence="2">
    <name type="scientific">hydrothermal vent metagenome</name>
    <dbReference type="NCBI Taxonomy" id="652676"/>
    <lineage>
        <taxon>unclassified sequences</taxon>
        <taxon>metagenomes</taxon>
        <taxon>ecological metagenomes</taxon>
    </lineage>
</organism>